<proteinExistence type="predicted"/>
<evidence type="ECO:0000313" key="2">
    <source>
        <dbReference type="EMBL" id="KAK8786976.1"/>
    </source>
</evidence>
<evidence type="ECO:0000256" key="1">
    <source>
        <dbReference type="SAM" id="SignalP"/>
    </source>
</evidence>
<reference evidence="2 3" key="1">
    <citation type="journal article" date="2023" name="Arcadia Sci">
        <title>De novo assembly of a long-read Amblyomma americanum tick genome.</title>
        <authorList>
            <person name="Chou S."/>
            <person name="Poskanzer K.E."/>
            <person name="Rollins M."/>
            <person name="Thuy-Boun P.S."/>
        </authorList>
    </citation>
    <scope>NUCLEOTIDE SEQUENCE [LARGE SCALE GENOMIC DNA]</scope>
    <source>
        <strain evidence="2">F_SG_1</strain>
        <tissue evidence="2">Salivary glands</tissue>
    </source>
</reference>
<dbReference type="AlphaFoldDB" id="A0AAQ4FIU2"/>
<organism evidence="2 3">
    <name type="scientific">Amblyomma americanum</name>
    <name type="common">Lone star tick</name>
    <dbReference type="NCBI Taxonomy" id="6943"/>
    <lineage>
        <taxon>Eukaryota</taxon>
        <taxon>Metazoa</taxon>
        <taxon>Ecdysozoa</taxon>
        <taxon>Arthropoda</taxon>
        <taxon>Chelicerata</taxon>
        <taxon>Arachnida</taxon>
        <taxon>Acari</taxon>
        <taxon>Parasitiformes</taxon>
        <taxon>Ixodida</taxon>
        <taxon>Ixodoidea</taxon>
        <taxon>Ixodidae</taxon>
        <taxon>Amblyomminae</taxon>
        <taxon>Amblyomma</taxon>
    </lineage>
</organism>
<name>A0AAQ4FIU2_AMBAM</name>
<protein>
    <recommendedName>
        <fullName evidence="4">Secreted protein</fullName>
    </recommendedName>
</protein>
<sequence>MFNLAVPVLLLCLCGIGEAGFFSGCVQEANRSRVQDSCVFVPDVWLKSETYRNLGHLALADPTMYPHHRNATHLSTVLHVTRAANQVLNGIVTRLEFTTVESSCKLSDPYSKEICLPIDSQPNGICQARFRYTRSLKLEDVMCEPGLWENFESPLY</sequence>
<accession>A0AAQ4FIU2</accession>
<keyword evidence="1" id="KW-0732">Signal</keyword>
<gene>
    <name evidence="2" type="ORF">V5799_023247</name>
</gene>
<feature type="signal peptide" evidence="1">
    <location>
        <begin position="1"/>
        <end position="19"/>
    </location>
</feature>
<dbReference type="SUPFAM" id="SSF54403">
    <property type="entry name" value="Cystatin/monellin"/>
    <property type="match status" value="1"/>
</dbReference>
<dbReference type="Proteomes" id="UP001321473">
    <property type="component" value="Unassembled WGS sequence"/>
</dbReference>
<dbReference type="EMBL" id="JARKHS020002241">
    <property type="protein sequence ID" value="KAK8786976.1"/>
    <property type="molecule type" value="Genomic_DNA"/>
</dbReference>
<dbReference type="Gene3D" id="3.10.450.10">
    <property type="match status" value="1"/>
</dbReference>
<dbReference type="InterPro" id="IPR046350">
    <property type="entry name" value="Cystatin_sf"/>
</dbReference>
<comment type="caution">
    <text evidence="2">The sequence shown here is derived from an EMBL/GenBank/DDBJ whole genome shotgun (WGS) entry which is preliminary data.</text>
</comment>
<keyword evidence="3" id="KW-1185">Reference proteome</keyword>
<evidence type="ECO:0008006" key="4">
    <source>
        <dbReference type="Google" id="ProtNLM"/>
    </source>
</evidence>
<evidence type="ECO:0000313" key="3">
    <source>
        <dbReference type="Proteomes" id="UP001321473"/>
    </source>
</evidence>
<feature type="chain" id="PRO_5043029090" description="Secreted protein" evidence="1">
    <location>
        <begin position="20"/>
        <end position="156"/>
    </location>
</feature>